<gene>
    <name evidence="1" type="ORF">BaRGS_00013113</name>
</gene>
<dbReference type="Proteomes" id="UP001519460">
    <property type="component" value="Unassembled WGS sequence"/>
</dbReference>
<reference evidence="1 2" key="1">
    <citation type="journal article" date="2023" name="Sci. Data">
        <title>Genome assembly of the Korean intertidal mud-creeper Batillaria attramentaria.</title>
        <authorList>
            <person name="Patra A.K."/>
            <person name="Ho P.T."/>
            <person name="Jun S."/>
            <person name="Lee S.J."/>
            <person name="Kim Y."/>
            <person name="Won Y.J."/>
        </authorList>
    </citation>
    <scope>NUCLEOTIDE SEQUENCE [LARGE SCALE GENOMIC DNA]</scope>
    <source>
        <strain evidence="1">Wonlab-2016</strain>
    </source>
</reference>
<accession>A0ABD0L8S2</accession>
<dbReference type="EMBL" id="JACVVK020000073">
    <property type="protein sequence ID" value="KAK7495666.1"/>
    <property type="molecule type" value="Genomic_DNA"/>
</dbReference>
<proteinExistence type="predicted"/>
<evidence type="ECO:0000313" key="2">
    <source>
        <dbReference type="Proteomes" id="UP001519460"/>
    </source>
</evidence>
<evidence type="ECO:0000313" key="1">
    <source>
        <dbReference type="EMBL" id="KAK7495666.1"/>
    </source>
</evidence>
<comment type="caution">
    <text evidence="1">The sequence shown here is derived from an EMBL/GenBank/DDBJ whole genome shotgun (WGS) entry which is preliminary data.</text>
</comment>
<name>A0ABD0L8S2_9CAEN</name>
<dbReference type="AlphaFoldDB" id="A0ABD0L8S2"/>
<organism evidence="1 2">
    <name type="scientific">Batillaria attramentaria</name>
    <dbReference type="NCBI Taxonomy" id="370345"/>
    <lineage>
        <taxon>Eukaryota</taxon>
        <taxon>Metazoa</taxon>
        <taxon>Spiralia</taxon>
        <taxon>Lophotrochozoa</taxon>
        <taxon>Mollusca</taxon>
        <taxon>Gastropoda</taxon>
        <taxon>Caenogastropoda</taxon>
        <taxon>Sorbeoconcha</taxon>
        <taxon>Cerithioidea</taxon>
        <taxon>Batillariidae</taxon>
        <taxon>Batillaria</taxon>
    </lineage>
</organism>
<sequence length="128" mass="14387">MWIANRWLTRDPVFKCHTVTFASLTFWGAGTWHGATDGHTTGQSRASFVPAVNCAFYRLPITSFFFHISKLEFSCLTKKALTPHFHALPIPGGEKTGKKLVTRFVDGRCSLVRLVNGIQQTLGDYRKI</sequence>
<protein>
    <submittedName>
        <fullName evidence="1">Uncharacterized protein</fullName>
    </submittedName>
</protein>
<keyword evidence="2" id="KW-1185">Reference proteome</keyword>